<accession>A0A8S4PDY1</accession>
<dbReference type="AlphaFoldDB" id="A0A8S4PDY1"/>
<feature type="compositionally biased region" description="Low complexity" evidence="1">
    <location>
        <begin position="912"/>
        <end position="927"/>
    </location>
</feature>
<keyword evidence="4" id="KW-1185">Reference proteome</keyword>
<dbReference type="InterPro" id="IPR011990">
    <property type="entry name" value="TPR-like_helical_dom_sf"/>
</dbReference>
<feature type="compositionally biased region" description="Gly residues" evidence="1">
    <location>
        <begin position="828"/>
        <end position="853"/>
    </location>
</feature>
<evidence type="ECO:0000259" key="2">
    <source>
        <dbReference type="Pfam" id="PF12733"/>
    </source>
</evidence>
<dbReference type="InterPro" id="IPR025883">
    <property type="entry name" value="Cadherin-like_domain"/>
</dbReference>
<evidence type="ECO:0000313" key="3">
    <source>
        <dbReference type="EMBL" id="CAH1792383.1"/>
    </source>
</evidence>
<dbReference type="EMBL" id="CAIIXF020000008">
    <property type="protein sequence ID" value="CAH1792383.1"/>
    <property type="molecule type" value="Genomic_DNA"/>
</dbReference>
<name>A0A8S4PDY1_OWEFU</name>
<organism evidence="3 4">
    <name type="scientific">Owenia fusiformis</name>
    <name type="common">Polychaete worm</name>
    <dbReference type="NCBI Taxonomy" id="6347"/>
    <lineage>
        <taxon>Eukaryota</taxon>
        <taxon>Metazoa</taxon>
        <taxon>Spiralia</taxon>
        <taxon>Lophotrochozoa</taxon>
        <taxon>Annelida</taxon>
        <taxon>Polychaeta</taxon>
        <taxon>Sedentaria</taxon>
        <taxon>Canalipalpata</taxon>
        <taxon>Sabellida</taxon>
        <taxon>Oweniida</taxon>
        <taxon>Oweniidae</taxon>
        <taxon>Owenia</taxon>
    </lineage>
</organism>
<evidence type="ECO:0000313" key="4">
    <source>
        <dbReference type="Proteomes" id="UP000749559"/>
    </source>
</evidence>
<feature type="region of interest" description="Disordered" evidence="1">
    <location>
        <begin position="808"/>
        <end position="939"/>
    </location>
</feature>
<feature type="compositionally biased region" description="Low complexity" evidence="1">
    <location>
        <begin position="870"/>
        <end position="891"/>
    </location>
</feature>
<reference evidence="3" key="1">
    <citation type="submission" date="2022-03" db="EMBL/GenBank/DDBJ databases">
        <authorList>
            <person name="Martin C."/>
        </authorList>
    </citation>
    <scope>NUCLEOTIDE SEQUENCE</scope>
</reference>
<dbReference type="Gene3D" id="1.25.40.10">
    <property type="entry name" value="Tetratricopeptide repeat domain"/>
    <property type="match status" value="1"/>
</dbReference>
<feature type="domain" description="Cadherin-like beta-sandwich-like" evidence="2">
    <location>
        <begin position="9"/>
        <end position="92"/>
    </location>
</feature>
<protein>
    <recommendedName>
        <fullName evidence="2">Cadherin-like beta-sandwich-like domain-containing protein</fullName>
    </recommendedName>
</protein>
<dbReference type="Pfam" id="PF12733">
    <property type="entry name" value="Cadherin-like"/>
    <property type="match status" value="2"/>
</dbReference>
<gene>
    <name evidence="3" type="ORF">OFUS_LOCUS17348</name>
</gene>
<proteinExistence type="predicted"/>
<comment type="caution">
    <text evidence="3">The sequence shown here is derived from an EMBL/GenBank/DDBJ whole genome shotgun (WGS) entry which is preliminary data.</text>
</comment>
<dbReference type="OrthoDB" id="9991317at2759"/>
<dbReference type="SUPFAM" id="SSF48452">
    <property type="entry name" value="TPR-like"/>
    <property type="match status" value="2"/>
</dbReference>
<sequence>MDDCDLEKLNLKPAKFTPSFNKNVTEYHATLPSDVDKVTFDVLTSDTGASYSISGSDGGKTVPLKEGVTTDVKIEVTSEDGTIKNYFVHIKRLSGKDASLIELKLSDGILQPEFASEHFEYCCLLPCHIKLLSIAAKPPDVKCPVTVNNATSDTPVSLNIGESKIDVAVKSADGSVTQVYTIIVTRKPFPRYVKFIDPNLSLKYEDPISLAALYCPIRIKDSEPPHMFSGPLIYEITKTSKFDPLNEMPLENDWKVSDYATDEAISNADASIPLVNGGCSDAKKFTDLGELLKTCGQKVNVEDKSKKFKTDVQVQHDPKVCGWEKQLQQIFDESNPMKLCTAAKQAVEKYFAAIASAGHRGHSQTGESPIEHLDQAAYCYATALKYKPKDPNLHVQLGLVLEEKYFAEDLLGLKKEENDDFPSLNVQAKEGSREEECGAICKLHGCDAKAPLSLQLKAIDKEYQTLINSGQSEKADHVQFLFAWKSKQATQEGLAAQKASDDTSCLGQAYLKYMDALALDDTKAVYNFHVGRLLVMQGNYDDAIVRLEVTLGLNAQHQLARSYLGLALALRKEGAGSRSKEAIGYLQESMESLIALNTEAAMKPEILRSDKLRGESPLVNTNVYLLRGIIQLGRLVAQTPEVKDTCMSAADIFHTAALFASATFPTVAKGDTYKQLQWILLDAHSNLLELLSLNPKGNEKLIALRCERLSAFIKCSAIPTNENILALQEKTCQQLVQNQPSSSHALYLLGSAQLSKYDDNPEQDGAEGLLNDAKASFRASLGLEGKMATTDIPSELMDQQWWKKRLEKEKEEQKKATPATATNKGGPPSRGGAAGVKGGATAGRGGAVRGRGGATTPARGGTTVRGGRGAAAAARGARGGAATRPAAAGKVSPVKPAAKAPTGKTSSSHVCSPAKPTTPSTGATKPTTEPETVEAKDQKVGPVNKATYHPRLGLARALSRLPDNIEESQKYYEQVIHMAPDIHDAYVELANMLMKSSPLKAVDVYCKFPIPETPSFDDAFIFGEIVQILMKHEQYDDPRLGPNMISYGKVLGLAALEKYVDTLSAKFKHDLCKQVYAGIHGKPVDDPDLTTFFKFKCWM</sequence>
<evidence type="ECO:0000256" key="1">
    <source>
        <dbReference type="SAM" id="MobiDB-lite"/>
    </source>
</evidence>
<dbReference type="Proteomes" id="UP000749559">
    <property type="component" value="Unassembled WGS sequence"/>
</dbReference>
<feature type="domain" description="Cadherin-like beta-sandwich-like" evidence="2">
    <location>
        <begin position="103"/>
        <end position="187"/>
    </location>
</feature>